<dbReference type="Gene3D" id="1.10.1330.10">
    <property type="entry name" value="Dockerin domain"/>
    <property type="match status" value="2"/>
</dbReference>
<dbReference type="EMBL" id="JASZZN010000017">
    <property type="protein sequence ID" value="MDM4017874.1"/>
    <property type="molecule type" value="Genomic_DNA"/>
</dbReference>
<evidence type="ECO:0000313" key="2">
    <source>
        <dbReference type="Proteomes" id="UP001239462"/>
    </source>
</evidence>
<organism evidence="1 2">
    <name type="scientific">Roseiconus lacunae</name>
    <dbReference type="NCBI Taxonomy" id="2605694"/>
    <lineage>
        <taxon>Bacteria</taxon>
        <taxon>Pseudomonadati</taxon>
        <taxon>Planctomycetota</taxon>
        <taxon>Planctomycetia</taxon>
        <taxon>Pirellulales</taxon>
        <taxon>Pirellulaceae</taxon>
        <taxon>Roseiconus</taxon>
    </lineage>
</organism>
<comment type="caution">
    <text evidence="1">The sequence shown here is derived from an EMBL/GenBank/DDBJ whole genome shotgun (WGS) entry which is preliminary data.</text>
</comment>
<dbReference type="PROSITE" id="PS00018">
    <property type="entry name" value="EF_HAND_1"/>
    <property type="match status" value="2"/>
</dbReference>
<dbReference type="Proteomes" id="UP001239462">
    <property type="component" value="Unassembled WGS sequence"/>
</dbReference>
<dbReference type="InterPro" id="IPR011992">
    <property type="entry name" value="EF-hand-dom_pair"/>
</dbReference>
<name>A0ABT7PN03_9BACT</name>
<reference evidence="1 2" key="1">
    <citation type="submission" date="2023-06" db="EMBL/GenBank/DDBJ databases">
        <title>Roseiconus lacunae JC819 isolated from Gulf of Mannar region, Tamil Nadu.</title>
        <authorList>
            <person name="Pk S."/>
            <person name="Ch S."/>
            <person name="Ch V.R."/>
        </authorList>
    </citation>
    <scope>NUCLEOTIDE SEQUENCE [LARGE SCALE GENOMIC DNA]</scope>
    <source>
        <strain evidence="1 2">JC819</strain>
    </source>
</reference>
<dbReference type="Gene3D" id="2.60.40.2030">
    <property type="match status" value="1"/>
</dbReference>
<evidence type="ECO:0000313" key="1">
    <source>
        <dbReference type="EMBL" id="MDM4017874.1"/>
    </source>
</evidence>
<dbReference type="InterPro" id="IPR038081">
    <property type="entry name" value="CalX-like_sf"/>
</dbReference>
<dbReference type="InterPro" id="IPR036439">
    <property type="entry name" value="Dockerin_dom_sf"/>
</dbReference>
<dbReference type="InterPro" id="IPR018247">
    <property type="entry name" value="EF_Hand_1_Ca_BS"/>
</dbReference>
<protein>
    <submittedName>
        <fullName evidence="1">Dockerin type I domain-containing protein</fullName>
    </submittedName>
</protein>
<proteinExistence type="predicted"/>
<dbReference type="SUPFAM" id="SSF47473">
    <property type="entry name" value="EF-hand"/>
    <property type="match status" value="1"/>
</dbReference>
<gene>
    <name evidence="1" type="ORF">QTN89_20675</name>
</gene>
<dbReference type="SUPFAM" id="SSF141072">
    <property type="entry name" value="CalX-like"/>
    <property type="match status" value="1"/>
</dbReference>
<accession>A0ABT7PN03</accession>
<sequence>MNWLRSAFLRRRTDRRPAIRNRRGTSLAVQRLEQRRLLAAEVGISITAPTAVNENSVQGLLYTITRDETEELLAVKLELSGDAQYGIDYSVDELDRDTLFLPEPADDAIAGDPVYGTATFYPGESTIRLRVKPMRDSILERDEQVVLSVLTAPEFGPVHGAAARLEDDAPAVTYLVDEFNRLGIVDNQTGIIDVLGTIDVPQVLNDIAILEDGSMFALTNDYLYQIDLDPAALVDGDVPATFLGYHGITNANAMVDARDEDFDSSEGDLFAVGNTALDLHHIDLEFVDDQWTLVATTTVFDIDATLARNGLRSDYISSGDLDYTSRGDLVLSVYGSGESFDSMLEIKTPSNYGVVSSEAVPAEDPDESFEDVFGFSFADGDHFAYARWTLLTVNRFNLNSSRELEMLGRPYTLATQSQAIGTIIGDPVTPPRVSLNVGWQDPPSLPHGLMPTTWQLQRTDLRTIQIKLGAPVEQVAPGDISLSTLGISGSESPTAIALASDQIELAPSGDLVLIHLDHDQMPDGRYQIVLSDQLTTGPEFRLVGDRINRFFSIDGDFDGNRVVDIRDFATLAYWYGNPTSVAPEYVDLDGSGFIDQNDFPLFAVNFGSYVQLPNTVSPLDPIYVNQTELTIAQNAAANPLDTNGNGLVSPLDALKVINRIASGSADNIDWRHDVNRDGTISPRDALSILNRLAAQASSATSTSSGEAEGEAILSALLCLQTLNDQTTDWDEDWLELSQDQTLGSGTSVAMR</sequence>
<dbReference type="Pfam" id="PF00404">
    <property type="entry name" value="Dockerin_1"/>
    <property type="match status" value="1"/>
</dbReference>
<dbReference type="InterPro" id="IPR002105">
    <property type="entry name" value="Dockerin_1_rpt"/>
</dbReference>
<keyword evidence="2" id="KW-1185">Reference proteome</keyword>
<dbReference type="RefSeq" id="WP_149497662.1">
    <property type="nucleotide sequence ID" value="NZ_CP141221.1"/>
</dbReference>